<evidence type="ECO:0000313" key="4">
    <source>
        <dbReference type="EMBL" id="MXN65961.1"/>
    </source>
</evidence>
<keyword evidence="5" id="KW-1185">Reference proteome</keyword>
<dbReference type="PROSITE" id="PS51087">
    <property type="entry name" value="APAG"/>
    <property type="match status" value="1"/>
</dbReference>
<dbReference type="PANTHER" id="PTHR14289:SF16">
    <property type="entry name" value="POLYMERASE DELTA-INTERACTING PROTEIN 2"/>
    <property type="match status" value="1"/>
</dbReference>
<feature type="domain" description="ApaG" evidence="3">
    <location>
        <begin position="3"/>
        <end position="127"/>
    </location>
</feature>
<accession>A0A7X3LVL6</accession>
<dbReference type="AlphaFoldDB" id="A0A7X3LVL6"/>
<evidence type="ECO:0000256" key="1">
    <source>
        <dbReference type="ARBA" id="ARBA00017693"/>
    </source>
</evidence>
<evidence type="ECO:0000259" key="3">
    <source>
        <dbReference type="PROSITE" id="PS51087"/>
    </source>
</evidence>
<dbReference type="GO" id="GO:0070987">
    <property type="term" value="P:error-free translesion synthesis"/>
    <property type="evidence" value="ECO:0007669"/>
    <property type="project" value="TreeGrafter"/>
</dbReference>
<dbReference type="NCBIfam" id="NF003967">
    <property type="entry name" value="PRK05461.1"/>
    <property type="match status" value="1"/>
</dbReference>
<dbReference type="SUPFAM" id="SSF110069">
    <property type="entry name" value="ApaG-like"/>
    <property type="match status" value="1"/>
</dbReference>
<proteinExistence type="inferred from homology"/>
<gene>
    <name evidence="2 4" type="primary">apaG</name>
    <name evidence="4" type="ORF">GR183_13690</name>
</gene>
<evidence type="ECO:0000256" key="2">
    <source>
        <dbReference type="HAMAP-Rule" id="MF_00791"/>
    </source>
</evidence>
<comment type="caution">
    <text evidence="4">The sequence shown here is derived from an EMBL/GenBank/DDBJ whole genome shotgun (WGS) entry which is preliminary data.</text>
</comment>
<dbReference type="Pfam" id="PF04379">
    <property type="entry name" value="DUF525"/>
    <property type="match status" value="1"/>
</dbReference>
<sequence length="130" mass="14781">MYKSVTRNIQVTVEPYYIAEESDPDDKHYFWAYSVEIVNLGEETVQLRKRYWKITDANGQVNEVRGAGVVGEQPIIRPGERYEYTSGCPLTTASGIMSGSYQMQSDSGEFFLVTVPTFSLDKPDPRRVIN</sequence>
<dbReference type="InterPro" id="IPR023065">
    <property type="entry name" value="Uncharacterised_ApaG"/>
</dbReference>
<dbReference type="InterPro" id="IPR007474">
    <property type="entry name" value="ApaG_domain"/>
</dbReference>
<dbReference type="HAMAP" id="MF_00791">
    <property type="entry name" value="ApaG"/>
    <property type="match status" value="1"/>
</dbReference>
<protein>
    <recommendedName>
        <fullName evidence="1 2">Protein ApaG</fullName>
    </recommendedName>
</protein>
<dbReference type="EMBL" id="WUMV01000006">
    <property type="protein sequence ID" value="MXN65961.1"/>
    <property type="molecule type" value="Genomic_DNA"/>
</dbReference>
<reference evidence="4 5" key="1">
    <citation type="submission" date="2019-12" db="EMBL/GenBank/DDBJ databases">
        <authorList>
            <person name="Li M."/>
        </authorList>
    </citation>
    <scope>NUCLEOTIDE SEQUENCE [LARGE SCALE GENOMIC DNA]</scope>
    <source>
        <strain evidence="4 5">GBMRC 2046</strain>
    </source>
</reference>
<dbReference type="InterPro" id="IPR036767">
    <property type="entry name" value="ApaG_sf"/>
</dbReference>
<organism evidence="4 5">
    <name type="scientific">Stappia sediminis</name>
    <dbReference type="NCBI Taxonomy" id="2692190"/>
    <lineage>
        <taxon>Bacteria</taxon>
        <taxon>Pseudomonadati</taxon>
        <taxon>Pseudomonadota</taxon>
        <taxon>Alphaproteobacteria</taxon>
        <taxon>Hyphomicrobiales</taxon>
        <taxon>Stappiaceae</taxon>
        <taxon>Stappia</taxon>
    </lineage>
</organism>
<name>A0A7X3LVL6_9HYPH</name>
<dbReference type="RefSeq" id="WP_160776197.1">
    <property type="nucleotide sequence ID" value="NZ_WUMV01000006.1"/>
</dbReference>
<evidence type="ECO:0000313" key="5">
    <source>
        <dbReference type="Proteomes" id="UP000433101"/>
    </source>
</evidence>
<dbReference type="Proteomes" id="UP000433101">
    <property type="component" value="Unassembled WGS sequence"/>
</dbReference>
<dbReference type="Gene3D" id="2.60.40.1470">
    <property type="entry name" value="ApaG domain"/>
    <property type="match status" value="1"/>
</dbReference>
<dbReference type="PANTHER" id="PTHR14289">
    <property type="entry name" value="F-BOX ONLY PROTEIN 3"/>
    <property type="match status" value="1"/>
</dbReference>